<dbReference type="AlphaFoldDB" id="A0A291RNG1"/>
<gene>
    <name evidence="2" type="ORF">CRH09_26055</name>
</gene>
<reference evidence="2 3" key="1">
    <citation type="submission" date="2017-10" db="EMBL/GenBank/DDBJ databases">
        <title>Comparative genomics between pathogenic Norcardia.</title>
        <authorList>
            <person name="Zeng L."/>
        </authorList>
    </citation>
    <scope>NUCLEOTIDE SEQUENCE [LARGE SCALE GENOMIC DNA]</scope>
    <source>
        <strain evidence="2 3">NC_YFY_NT001</strain>
    </source>
</reference>
<organism evidence="2 3">
    <name type="scientific">Nocardia terpenica</name>
    <dbReference type="NCBI Taxonomy" id="455432"/>
    <lineage>
        <taxon>Bacteria</taxon>
        <taxon>Bacillati</taxon>
        <taxon>Actinomycetota</taxon>
        <taxon>Actinomycetes</taxon>
        <taxon>Mycobacteriales</taxon>
        <taxon>Nocardiaceae</taxon>
        <taxon>Nocardia</taxon>
    </lineage>
</organism>
<dbReference type="CDD" id="cd00093">
    <property type="entry name" value="HTH_XRE"/>
    <property type="match status" value="1"/>
</dbReference>
<dbReference type="Pfam" id="PF01381">
    <property type="entry name" value="HTH_3"/>
    <property type="match status" value="1"/>
</dbReference>
<evidence type="ECO:0000313" key="3">
    <source>
        <dbReference type="Proteomes" id="UP000221961"/>
    </source>
</evidence>
<dbReference type="PROSITE" id="PS50943">
    <property type="entry name" value="HTH_CROC1"/>
    <property type="match status" value="1"/>
</dbReference>
<evidence type="ECO:0000259" key="1">
    <source>
        <dbReference type="PROSITE" id="PS50943"/>
    </source>
</evidence>
<evidence type="ECO:0000313" key="2">
    <source>
        <dbReference type="EMBL" id="ATL69126.1"/>
    </source>
</evidence>
<protein>
    <recommendedName>
        <fullName evidence="1">HTH cro/C1-type domain-containing protein</fullName>
    </recommendedName>
</protein>
<dbReference type="GO" id="GO:0003677">
    <property type="term" value="F:DNA binding"/>
    <property type="evidence" value="ECO:0007669"/>
    <property type="project" value="InterPro"/>
</dbReference>
<accession>A0A291RNG1</accession>
<dbReference type="KEGG" id="ntp:CRH09_26055"/>
<dbReference type="InterPro" id="IPR011990">
    <property type="entry name" value="TPR-like_helical_dom_sf"/>
</dbReference>
<proteinExistence type="predicted"/>
<dbReference type="EMBL" id="CP023778">
    <property type="protein sequence ID" value="ATL69126.1"/>
    <property type="molecule type" value="Genomic_DNA"/>
</dbReference>
<dbReference type="Proteomes" id="UP000221961">
    <property type="component" value="Chromosome"/>
</dbReference>
<sequence length="387" mass="43055">MIITAWTGVEVRAMRVDALRLTQREFAQLLGYTEAVVRKWESRRTTITLTRQWAAAMDTMYRRLDEDQRQRFLAALRTDCAVTTQGDPTVAQVEARLPDLRRALDTDDAPDDGPIRPIPRLHAAVAAAIYDRLNSNYLRLAHELPALLVELHRARAEYTDHERGEIDRLLVQAYRAADAVADKYGHYDLSARIITMLRGAANRTGDDLLLAATTYVRTETFFVNGQLATGRKLLERAADTIELCGSMEAAATFGALHMRAAVVAARELRPDDARAHLSEAENIARQVPENVYVGTAFGMSSVRIHQVSLGVELGDIGAALSAARNWEPPEVIPAERRSHFYIDAARAYLQAGRPEEAYGSVRTARSIAPQHTTNHPHVKDLLAQLNC</sequence>
<dbReference type="InterPro" id="IPR010982">
    <property type="entry name" value="Lambda_DNA-bd_dom_sf"/>
</dbReference>
<dbReference type="SUPFAM" id="SSF48452">
    <property type="entry name" value="TPR-like"/>
    <property type="match status" value="1"/>
</dbReference>
<feature type="domain" description="HTH cro/C1-type" evidence="1">
    <location>
        <begin position="11"/>
        <end position="50"/>
    </location>
</feature>
<dbReference type="GeneID" id="88360795"/>
<dbReference type="InterPro" id="IPR001387">
    <property type="entry name" value="Cro/C1-type_HTH"/>
</dbReference>
<dbReference type="RefSeq" id="WP_098696171.1">
    <property type="nucleotide sequence ID" value="NZ_CP023778.1"/>
</dbReference>
<dbReference type="Gene3D" id="1.10.260.40">
    <property type="entry name" value="lambda repressor-like DNA-binding domains"/>
    <property type="match status" value="1"/>
</dbReference>
<dbReference type="SUPFAM" id="SSF47413">
    <property type="entry name" value="lambda repressor-like DNA-binding domains"/>
    <property type="match status" value="1"/>
</dbReference>
<name>A0A291RNG1_9NOCA</name>